<protein>
    <submittedName>
        <fullName evidence="2">Uncharacterized protein</fullName>
    </submittedName>
</protein>
<feature type="region of interest" description="Disordered" evidence="1">
    <location>
        <begin position="81"/>
        <end position="146"/>
    </location>
</feature>
<reference evidence="2" key="1">
    <citation type="journal article" date="2014" name="Genome Announc.">
        <title>De novo whole-genome sequence and genome annotation of Lichtheimia ramosa.</title>
        <authorList>
            <person name="Linde J."/>
            <person name="Schwartze V."/>
            <person name="Binder U."/>
            <person name="Lass-Florl C."/>
            <person name="Voigt K."/>
            <person name="Horn F."/>
        </authorList>
    </citation>
    <scope>NUCLEOTIDE SEQUENCE</scope>
    <source>
        <strain evidence="2">JMRC FSU:6197</strain>
    </source>
</reference>
<evidence type="ECO:0000256" key="1">
    <source>
        <dbReference type="SAM" id="MobiDB-lite"/>
    </source>
</evidence>
<dbReference type="EMBL" id="LK023324">
    <property type="protein sequence ID" value="CDS08348.1"/>
    <property type="molecule type" value="Genomic_DNA"/>
</dbReference>
<name>A0A077WMG4_9FUNG</name>
<dbReference type="AlphaFoldDB" id="A0A077WMG4"/>
<feature type="compositionally biased region" description="Acidic residues" evidence="1">
    <location>
        <begin position="104"/>
        <end position="113"/>
    </location>
</feature>
<sequence length="254" mass="27890">MSQNSESPNQVPSNEDTPMPDAGNQQGVPEQEASSRNGATTPQGNPAGDPWTPDLQDSEGSVYGGEEIPGELEPIVQLVMTLASGERAPEEEGLGTSSVFSSESESESDDSDTDMSRRKRRRQDNKKKTKSIKKKGNCPIHRGSNHNEDQCQVLKKLVSGALATQASTQASSSCPIAYTTPRTTSFRPQQRSSTNMCWHCHKVPFTPGHECHEMKQVRAHRAQRIGGNIRSRMNHLSKDISMMQIDESQLDNQA</sequence>
<feature type="region of interest" description="Disordered" evidence="1">
    <location>
        <begin position="1"/>
        <end position="69"/>
    </location>
</feature>
<feature type="compositionally biased region" description="Polar residues" evidence="1">
    <location>
        <begin position="1"/>
        <end position="16"/>
    </location>
</feature>
<evidence type="ECO:0000313" key="2">
    <source>
        <dbReference type="EMBL" id="CDS08348.1"/>
    </source>
</evidence>
<gene>
    <name evidence="2" type="ORF">LRAMOSA02296</name>
</gene>
<accession>A0A077WMG4</accession>
<feature type="compositionally biased region" description="Polar residues" evidence="1">
    <location>
        <begin position="23"/>
        <end position="44"/>
    </location>
</feature>
<feature type="compositionally biased region" description="Basic residues" evidence="1">
    <location>
        <begin position="117"/>
        <end position="136"/>
    </location>
</feature>
<proteinExistence type="predicted"/>
<organism evidence="2">
    <name type="scientific">Lichtheimia ramosa</name>
    <dbReference type="NCBI Taxonomy" id="688394"/>
    <lineage>
        <taxon>Eukaryota</taxon>
        <taxon>Fungi</taxon>
        <taxon>Fungi incertae sedis</taxon>
        <taxon>Mucoromycota</taxon>
        <taxon>Mucoromycotina</taxon>
        <taxon>Mucoromycetes</taxon>
        <taxon>Mucorales</taxon>
        <taxon>Lichtheimiaceae</taxon>
        <taxon>Lichtheimia</taxon>
    </lineage>
</organism>